<accession>A0A6J4TUJ3</accession>
<dbReference type="Gene3D" id="3.40.1090.10">
    <property type="entry name" value="Cytosolic phospholipase A2 catalytic domain"/>
    <property type="match status" value="2"/>
</dbReference>
<feature type="short sequence motif" description="GXSXG" evidence="2">
    <location>
        <begin position="25"/>
        <end position="29"/>
    </location>
</feature>
<feature type="active site" description="Proton acceptor" evidence="2">
    <location>
        <position position="187"/>
    </location>
</feature>
<dbReference type="AlphaFoldDB" id="A0A6J4TUJ3"/>
<dbReference type="GO" id="GO:0016042">
    <property type="term" value="P:lipid catabolic process"/>
    <property type="evidence" value="ECO:0007669"/>
    <property type="project" value="UniProtKB-UniRule"/>
</dbReference>
<evidence type="ECO:0000256" key="1">
    <source>
        <dbReference type="ARBA" id="ARBA00023098"/>
    </source>
</evidence>
<dbReference type="PANTHER" id="PTHR46394:SF1">
    <property type="entry name" value="PNPLA DOMAIN-CONTAINING PROTEIN"/>
    <property type="match status" value="1"/>
</dbReference>
<dbReference type="EMBL" id="CADCVQ010000173">
    <property type="protein sequence ID" value="CAA9531943.1"/>
    <property type="molecule type" value="Genomic_DNA"/>
</dbReference>
<keyword evidence="2" id="KW-0442">Lipid degradation</keyword>
<dbReference type="InterPro" id="IPR002641">
    <property type="entry name" value="PNPLA_dom"/>
</dbReference>
<dbReference type="InterPro" id="IPR016035">
    <property type="entry name" value="Acyl_Trfase/lysoPLipase"/>
</dbReference>
<comment type="caution">
    <text evidence="2">Lacks conserved residue(s) required for the propagation of feature annotation.</text>
</comment>
<dbReference type="GO" id="GO:0016787">
    <property type="term" value="F:hydrolase activity"/>
    <property type="evidence" value="ECO:0007669"/>
    <property type="project" value="UniProtKB-UniRule"/>
</dbReference>
<evidence type="ECO:0000313" key="4">
    <source>
        <dbReference type="EMBL" id="CAA9531943.1"/>
    </source>
</evidence>
<name>A0A6J4TUJ3_9ACTN</name>
<gene>
    <name evidence="4" type="ORF">AVDCRST_MAG67-4358</name>
</gene>
<keyword evidence="1 2" id="KW-0443">Lipid metabolism</keyword>
<dbReference type="PANTHER" id="PTHR46394">
    <property type="entry name" value="ANNEXIN"/>
    <property type="match status" value="1"/>
</dbReference>
<dbReference type="Pfam" id="PF01734">
    <property type="entry name" value="Patatin"/>
    <property type="match status" value="1"/>
</dbReference>
<evidence type="ECO:0000259" key="3">
    <source>
        <dbReference type="PROSITE" id="PS51635"/>
    </source>
</evidence>
<keyword evidence="2" id="KW-0378">Hydrolase</keyword>
<proteinExistence type="predicted"/>
<dbReference type="PROSITE" id="PS51635">
    <property type="entry name" value="PNPLA"/>
    <property type="match status" value="1"/>
</dbReference>
<organism evidence="4">
    <name type="scientific">uncultured Solirubrobacteraceae bacterium</name>
    <dbReference type="NCBI Taxonomy" id="1162706"/>
    <lineage>
        <taxon>Bacteria</taxon>
        <taxon>Bacillati</taxon>
        <taxon>Actinomycetota</taxon>
        <taxon>Thermoleophilia</taxon>
        <taxon>Solirubrobacterales</taxon>
        <taxon>Solirubrobacteraceae</taxon>
        <taxon>environmental samples</taxon>
    </lineage>
</organism>
<evidence type="ECO:0000256" key="2">
    <source>
        <dbReference type="PROSITE-ProRule" id="PRU01161"/>
    </source>
</evidence>
<dbReference type="SUPFAM" id="SSF52151">
    <property type="entry name" value="FabD/lysophospholipase-like"/>
    <property type="match status" value="1"/>
</dbReference>
<feature type="domain" description="PNPLA" evidence="3">
    <location>
        <begin position="1"/>
        <end position="200"/>
    </location>
</feature>
<sequence length="316" mass="33661">MKGIGLGGAIGALMRAGYRFERVAGTSAGAIAGALVAAGISDPGLADAMARLRYERVPDRGLPKIPVLSEGISLLHSGGAYEGDYIHGFVRDELAALGVRTFGDLRRSDPGADANLPPERSYKLVVMATDVTHGRLLRLPWDYAALGLDPDEQLVADAVRASISIPLYFDPVVVRDGVTGEPVTLVDGGVLSNYPIEIFDRTDLRPPRWPTLGVKIVPELPAGDPELFPGIALPALAPVRLLERVVATAIVGNDQTYLERPCVRRRTIAVDTSGVGIVEFDASAQQRAALIANGGAAVEAFVATWDWDAFRRECVT</sequence>
<dbReference type="InterPro" id="IPR052580">
    <property type="entry name" value="Lipid_Hydrolase"/>
</dbReference>
<protein>
    <submittedName>
        <fullName evidence="4">Lysophospholipase-like family protein</fullName>
    </submittedName>
</protein>
<feature type="short sequence motif" description="DGA/G" evidence="2">
    <location>
        <begin position="187"/>
        <end position="189"/>
    </location>
</feature>
<reference evidence="4" key="1">
    <citation type="submission" date="2020-02" db="EMBL/GenBank/DDBJ databases">
        <authorList>
            <person name="Meier V. D."/>
        </authorList>
    </citation>
    <scope>NUCLEOTIDE SEQUENCE</scope>
    <source>
        <strain evidence="4">AVDCRST_MAG67</strain>
    </source>
</reference>
<feature type="active site" description="Nucleophile" evidence="2">
    <location>
        <position position="27"/>
    </location>
</feature>